<reference evidence="1" key="1">
    <citation type="submission" date="2021-02" db="EMBL/GenBank/DDBJ databases">
        <authorList>
            <consortium name="DOE Joint Genome Institute"/>
            <person name="Ahrendt S."/>
            <person name="Looney B.P."/>
            <person name="Miyauchi S."/>
            <person name="Morin E."/>
            <person name="Drula E."/>
            <person name="Courty P.E."/>
            <person name="Chicoki N."/>
            <person name="Fauchery L."/>
            <person name="Kohler A."/>
            <person name="Kuo A."/>
            <person name="Labutti K."/>
            <person name="Pangilinan J."/>
            <person name="Lipzen A."/>
            <person name="Riley R."/>
            <person name="Andreopoulos W."/>
            <person name="He G."/>
            <person name="Johnson J."/>
            <person name="Barry K.W."/>
            <person name="Grigoriev I.V."/>
            <person name="Nagy L."/>
            <person name="Hibbett D."/>
            <person name="Henrissat B."/>
            <person name="Matheny P.B."/>
            <person name="Labbe J."/>
            <person name="Martin F."/>
        </authorList>
    </citation>
    <scope>NUCLEOTIDE SEQUENCE</scope>
    <source>
        <strain evidence="1">FP105234-sp</strain>
    </source>
</reference>
<evidence type="ECO:0000313" key="2">
    <source>
        <dbReference type="Proteomes" id="UP000814033"/>
    </source>
</evidence>
<reference evidence="1" key="2">
    <citation type="journal article" date="2022" name="New Phytol.">
        <title>Evolutionary transition to the ectomycorrhizal habit in the genomes of a hyperdiverse lineage of mushroom-forming fungi.</title>
        <authorList>
            <person name="Looney B."/>
            <person name="Miyauchi S."/>
            <person name="Morin E."/>
            <person name="Drula E."/>
            <person name="Courty P.E."/>
            <person name="Kohler A."/>
            <person name="Kuo A."/>
            <person name="LaButti K."/>
            <person name="Pangilinan J."/>
            <person name="Lipzen A."/>
            <person name="Riley R."/>
            <person name="Andreopoulos W."/>
            <person name="He G."/>
            <person name="Johnson J."/>
            <person name="Nolan M."/>
            <person name="Tritt A."/>
            <person name="Barry K.W."/>
            <person name="Grigoriev I.V."/>
            <person name="Nagy L.G."/>
            <person name="Hibbett D."/>
            <person name="Henrissat B."/>
            <person name="Matheny P.B."/>
            <person name="Labbe J."/>
            <person name="Martin F.M."/>
        </authorList>
    </citation>
    <scope>NUCLEOTIDE SEQUENCE</scope>
    <source>
        <strain evidence="1">FP105234-sp</strain>
    </source>
</reference>
<gene>
    <name evidence="1" type="ORF">FA95DRAFT_1652778</name>
</gene>
<comment type="caution">
    <text evidence="1">The sequence shown here is derived from an EMBL/GenBank/DDBJ whole genome shotgun (WGS) entry which is preliminary data.</text>
</comment>
<name>A0ACB8R7K4_9AGAM</name>
<sequence length="200" mass="20732">EHAAPAPPRNALHIPPPAHHLDRRRRVPPARVAQPLVRAQRAHAAARRRRAPPLRAHTLLCAPAACAREAAQRRELEPGRVFGFSFGGGDSLGERECGGGGGGGGGGVGVGEREAKRGAHGCVAGPGRGRRGRAHRGARVDIGVDVSVDGAGCGGERPVRAGGLRARTVLSAMWVGGWGGCAVRASLNGECAVWVWCVCW</sequence>
<evidence type="ECO:0000313" key="1">
    <source>
        <dbReference type="EMBL" id="KAI0039920.1"/>
    </source>
</evidence>
<proteinExistence type="predicted"/>
<keyword evidence="2" id="KW-1185">Reference proteome</keyword>
<feature type="non-terminal residue" evidence="1">
    <location>
        <position position="1"/>
    </location>
</feature>
<protein>
    <submittedName>
        <fullName evidence="1">Uncharacterized protein</fullName>
    </submittedName>
</protein>
<dbReference type="EMBL" id="MU276248">
    <property type="protein sequence ID" value="KAI0039920.1"/>
    <property type="molecule type" value="Genomic_DNA"/>
</dbReference>
<accession>A0ACB8R7K4</accession>
<dbReference type="Proteomes" id="UP000814033">
    <property type="component" value="Unassembled WGS sequence"/>
</dbReference>
<organism evidence="1 2">
    <name type="scientific">Auriscalpium vulgare</name>
    <dbReference type="NCBI Taxonomy" id="40419"/>
    <lineage>
        <taxon>Eukaryota</taxon>
        <taxon>Fungi</taxon>
        <taxon>Dikarya</taxon>
        <taxon>Basidiomycota</taxon>
        <taxon>Agaricomycotina</taxon>
        <taxon>Agaricomycetes</taxon>
        <taxon>Russulales</taxon>
        <taxon>Auriscalpiaceae</taxon>
        <taxon>Auriscalpium</taxon>
    </lineage>
</organism>